<sequence>MASCTVTSWFRYFMLVLLVQRAFSACSNCYTISRATFYGTSDDSGNSVGSCGYGAYGRDLNGGNVAGSSKVYRDGTGCGACYQVKCTDEDLCTEDGVNVVLTDMGEGDRTDFILNRRIFSQLAQDQNSADQLAATGTVTIQYRRISCQYPGKNIMIKIDESSNNPNYLAFMFFNQGGKRDILVVDVCETRNLECKLRPENHGAVWDVTPPPKGPLSIRFLVSNGTQEEWITSANAIPRNWEPGAVYDSGVQLQD</sequence>
<evidence type="ECO:0000259" key="3">
    <source>
        <dbReference type="PROSITE" id="PS50842"/>
    </source>
</evidence>
<dbReference type="PROSITE" id="PS50843">
    <property type="entry name" value="EXPANSIN_CBD"/>
    <property type="match status" value="1"/>
</dbReference>
<protein>
    <recommendedName>
        <fullName evidence="6">Expansin-like EG45 domain-containing protein</fullName>
    </recommendedName>
</protein>
<evidence type="ECO:0008006" key="6">
    <source>
        <dbReference type="Google" id="ProtNLM"/>
    </source>
</evidence>
<evidence type="ECO:0000259" key="4">
    <source>
        <dbReference type="PROSITE" id="PS50843"/>
    </source>
</evidence>
<dbReference type="PANTHER" id="PTHR31692">
    <property type="entry name" value="EXPANSIN-B3"/>
    <property type="match status" value="1"/>
</dbReference>
<name>A0A0D6QU67_ARACU</name>
<evidence type="ECO:0000256" key="1">
    <source>
        <dbReference type="RuleBase" id="RU003460"/>
    </source>
</evidence>
<dbReference type="Gene3D" id="2.40.40.10">
    <property type="entry name" value="RlpA-like domain"/>
    <property type="match status" value="1"/>
</dbReference>
<proteinExistence type="inferred from homology"/>
<keyword evidence="2" id="KW-0732">Signal</keyword>
<dbReference type="InterPro" id="IPR009009">
    <property type="entry name" value="RlpA-like_DPBB"/>
</dbReference>
<dbReference type="PANTHER" id="PTHR31692:SF92">
    <property type="entry name" value="EXPANSIN-LIKE B1"/>
    <property type="match status" value="1"/>
</dbReference>
<feature type="domain" description="Expansin-like CBD" evidence="4">
    <location>
        <begin position="166"/>
        <end position="248"/>
    </location>
</feature>
<accession>A0A0D6QU67</accession>
<dbReference type="SUPFAM" id="SSF50685">
    <property type="entry name" value="Barwin-like endoglucanases"/>
    <property type="match status" value="1"/>
</dbReference>
<evidence type="ECO:0000256" key="2">
    <source>
        <dbReference type="SAM" id="SignalP"/>
    </source>
</evidence>
<dbReference type="InterPro" id="IPR007112">
    <property type="entry name" value="Expansin/allergen_DPBB_dom"/>
</dbReference>
<feature type="domain" description="Expansin-like EG45" evidence="3">
    <location>
        <begin position="48"/>
        <end position="152"/>
    </location>
</feature>
<dbReference type="InterPro" id="IPR036908">
    <property type="entry name" value="RlpA-like_sf"/>
</dbReference>
<dbReference type="Pfam" id="PF03330">
    <property type="entry name" value="DPBB_1"/>
    <property type="match status" value="1"/>
</dbReference>
<dbReference type="AlphaFoldDB" id="A0A0D6QU67"/>
<dbReference type="Pfam" id="PF01357">
    <property type="entry name" value="Expansin_C"/>
    <property type="match status" value="1"/>
</dbReference>
<feature type="chain" id="PRO_5002311498" description="Expansin-like EG45 domain-containing protein" evidence="2">
    <location>
        <begin position="25"/>
        <end position="254"/>
    </location>
</feature>
<reference evidence="5" key="1">
    <citation type="submission" date="2015-03" db="EMBL/GenBank/DDBJ databases">
        <title>A transcriptome of Araucaria cunninghamii, an australian fine timber species.</title>
        <authorList>
            <person name="Jing Yi C.J.Y."/>
            <person name="Yin San L.Y.S."/>
            <person name="Abdul Karim S.S."/>
            <person name="Wan Azmi N.N."/>
            <person name="Hercus R.R."/>
            <person name="Croft L.L."/>
        </authorList>
    </citation>
    <scope>NUCLEOTIDE SEQUENCE</scope>
    <source>
        <strain evidence="5">MI0301</strain>
        <tissue evidence="5">Leaf</tissue>
    </source>
</reference>
<evidence type="ECO:0000313" key="5">
    <source>
        <dbReference type="EMBL" id="JAG95132.1"/>
    </source>
</evidence>
<dbReference type="InterPro" id="IPR007117">
    <property type="entry name" value="Expansin_CBD"/>
</dbReference>
<dbReference type="PROSITE" id="PS50842">
    <property type="entry name" value="EXPANSIN_EG45"/>
    <property type="match status" value="1"/>
</dbReference>
<dbReference type="Gene3D" id="2.60.40.760">
    <property type="entry name" value="Expansin, cellulose-binding-like domain"/>
    <property type="match status" value="1"/>
</dbReference>
<organism evidence="5">
    <name type="scientific">Araucaria cunninghamii</name>
    <name type="common">Hoop pine</name>
    <name type="synonym">Moreton Bay pine</name>
    <dbReference type="NCBI Taxonomy" id="56994"/>
    <lineage>
        <taxon>Eukaryota</taxon>
        <taxon>Viridiplantae</taxon>
        <taxon>Streptophyta</taxon>
        <taxon>Embryophyta</taxon>
        <taxon>Tracheophyta</taxon>
        <taxon>Spermatophyta</taxon>
        <taxon>Pinopsida</taxon>
        <taxon>Pinidae</taxon>
        <taxon>Conifers II</taxon>
        <taxon>Araucariales</taxon>
        <taxon>Araucariaceae</taxon>
        <taxon>Araucaria</taxon>
    </lineage>
</organism>
<dbReference type="SUPFAM" id="SSF49590">
    <property type="entry name" value="PHL pollen allergen"/>
    <property type="match status" value="1"/>
</dbReference>
<dbReference type="PRINTS" id="PR01225">
    <property type="entry name" value="EXPANSNFAMLY"/>
</dbReference>
<dbReference type="InterPro" id="IPR007118">
    <property type="entry name" value="Expan_Lol_pI"/>
</dbReference>
<dbReference type="GO" id="GO:0005576">
    <property type="term" value="C:extracellular region"/>
    <property type="evidence" value="ECO:0007669"/>
    <property type="project" value="InterPro"/>
</dbReference>
<feature type="signal peptide" evidence="2">
    <location>
        <begin position="1"/>
        <end position="24"/>
    </location>
</feature>
<comment type="similarity">
    <text evidence="1">Belongs to the expansin family.</text>
</comment>
<dbReference type="EMBL" id="GCKF01041454">
    <property type="protein sequence ID" value="JAG95132.1"/>
    <property type="molecule type" value="Transcribed_RNA"/>
</dbReference>
<dbReference type="InterPro" id="IPR036749">
    <property type="entry name" value="Expansin_CBD_sf"/>
</dbReference>